<feature type="compositionally biased region" description="Basic and acidic residues" evidence="1">
    <location>
        <begin position="354"/>
        <end position="394"/>
    </location>
</feature>
<evidence type="ECO:0000313" key="2">
    <source>
        <dbReference type="EMBL" id="KAE8695359.1"/>
    </source>
</evidence>
<dbReference type="InterPro" id="IPR051195">
    <property type="entry name" value="Fungal_stress_NST1"/>
</dbReference>
<accession>A0A6A2ZVS4</accession>
<feature type="region of interest" description="Disordered" evidence="1">
    <location>
        <begin position="778"/>
        <end position="805"/>
    </location>
</feature>
<feature type="compositionally biased region" description="Low complexity" evidence="1">
    <location>
        <begin position="993"/>
        <end position="1002"/>
    </location>
</feature>
<protein>
    <submittedName>
        <fullName evidence="2">TUDOR-SN protein 1 isoform 2</fullName>
    </submittedName>
</protein>
<feature type="compositionally biased region" description="Polar residues" evidence="1">
    <location>
        <begin position="921"/>
        <end position="930"/>
    </location>
</feature>
<feature type="compositionally biased region" description="Low complexity" evidence="1">
    <location>
        <begin position="2064"/>
        <end position="2078"/>
    </location>
</feature>
<dbReference type="PANTHER" id="PTHR31780">
    <property type="entry name" value="STRESS RESPONSE PROTEIN NST1-RELATED"/>
    <property type="match status" value="1"/>
</dbReference>
<dbReference type="CDD" id="cd22249">
    <property type="entry name" value="UDM1_RNF168_RNF169-like"/>
    <property type="match status" value="1"/>
</dbReference>
<dbReference type="EMBL" id="VEPZ02001086">
    <property type="protein sequence ID" value="KAE8695359.1"/>
    <property type="molecule type" value="Genomic_DNA"/>
</dbReference>
<feature type="compositionally biased region" description="Basic and acidic residues" evidence="1">
    <location>
        <begin position="441"/>
        <end position="452"/>
    </location>
</feature>
<name>A0A6A2ZVS4_HIBSY</name>
<evidence type="ECO:0000313" key="3">
    <source>
        <dbReference type="Proteomes" id="UP000436088"/>
    </source>
</evidence>
<feature type="compositionally biased region" description="Basic and acidic residues" evidence="1">
    <location>
        <begin position="402"/>
        <end position="414"/>
    </location>
</feature>
<organism evidence="2 3">
    <name type="scientific">Hibiscus syriacus</name>
    <name type="common">Rose of Sharon</name>
    <dbReference type="NCBI Taxonomy" id="106335"/>
    <lineage>
        <taxon>Eukaryota</taxon>
        <taxon>Viridiplantae</taxon>
        <taxon>Streptophyta</taxon>
        <taxon>Embryophyta</taxon>
        <taxon>Tracheophyta</taxon>
        <taxon>Spermatophyta</taxon>
        <taxon>Magnoliopsida</taxon>
        <taxon>eudicotyledons</taxon>
        <taxon>Gunneridae</taxon>
        <taxon>Pentapetalae</taxon>
        <taxon>rosids</taxon>
        <taxon>malvids</taxon>
        <taxon>Malvales</taxon>
        <taxon>Malvaceae</taxon>
        <taxon>Malvoideae</taxon>
        <taxon>Hibiscus</taxon>
    </lineage>
</organism>
<dbReference type="PANTHER" id="PTHR31780:SF10">
    <property type="entry name" value="LD36051P"/>
    <property type="match status" value="1"/>
</dbReference>
<feature type="compositionally biased region" description="Basic and acidic residues" evidence="1">
    <location>
        <begin position="699"/>
        <end position="714"/>
    </location>
</feature>
<feature type="region of interest" description="Disordered" evidence="1">
    <location>
        <begin position="686"/>
        <end position="723"/>
    </location>
</feature>
<feature type="region of interest" description="Disordered" evidence="1">
    <location>
        <begin position="980"/>
        <end position="1008"/>
    </location>
</feature>
<dbReference type="Proteomes" id="UP000436088">
    <property type="component" value="Unassembled WGS sequence"/>
</dbReference>
<feature type="region of interest" description="Disordered" evidence="1">
    <location>
        <begin position="2055"/>
        <end position="2083"/>
    </location>
</feature>
<feature type="region of interest" description="Disordered" evidence="1">
    <location>
        <begin position="344"/>
        <end position="456"/>
    </location>
</feature>
<feature type="compositionally biased region" description="Polar residues" evidence="1">
    <location>
        <begin position="1699"/>
        <end position="1716"/>
    </location>
</feature>
<evidence type="ECO:0000256" key="1">
    <source>
        <dbReference type="SAM" id="MobiDB-lite"/>
    </source>
</evidence>
<feature type="region of interest" description="Disordered" evidence="1">
    <location>
        <begin position="1499"/>
        <end position="1583"/>
    </location>
</feature>
<feature type="compositionally biased region" description="Polar residues" evidence="1">
    <location>
        <begin position="1504"/>
        <end position="1517"/>
    </location>
</feature>
<feature type="region of interest" description="Disordered" evidence="1">
    <location>
        <begin position="30"/>
        <end position="90"/>
    </location>
</feature>
<keyword evidence="3" id="KW-1185">Reference proteome</keyword>
<proteinExistence type="predicted"/>
<feature type="compositionally biased region" description="Basic and acidic residues" evidence="1">
    <location>
        <begin position="786"/>
        <end position="805"/>
    </location>
</feature>
<feature type="region of interest" description="Disordered" evidence="1">
    <location>
        <begin position="303"/>
        <end position="325"/>
    </location>
</feature>
<gene>
    <name evidence="2" type="ORF">F3Y22_tig00110718pilonHSYRG00083</name>
</gene>
<comment type="caution">
    <text evidence="2">The sequence shown here is derived from an EMBL/GenBank/DDBJ whole genome shotgun (WGS) entry which is preliminary data.</text>
</comment>
<feature type="compositionally biased region" description="Gly residues" evidence="1">
    <location>
        <begin position="54"/>
        <end position="63"/>
    </location>
</feature>
<feature type="compositionally biased region" description="Polar residues" evidence="1">
    <location>
        <begin position="939"/>
        <end position="949"/>
    </location>
</feature>
<feature type="region of interest" description="Disordered" evidence="1">
    <location>
        <begin position="217"/>
        <end position="254"/>
    </location>
</feature>
<feature type="region of interest" description="Disordered" evidence="1">
    <location>
        <begin position="911"/>
        <end position="967"/>
    </location>
</feature>
<feature type="compositionally biased region" description="Polar residues" evidence="1">
    <location>
        <begin position="2327"/>
        <end position="2348"/>
    </location>
</feature>
<feature type="compositionally biased region" description="Low complexity" evidence="1">
    <location>
        <begin position="40"/>
        <end position="53"/>
    </location>
</feature>
<feature type="compositionally biased region" description="Basic and acidic residues" evidence="1">
    <location>
        <begin position="231"/>
        <end position="243"/>
    </location>
</feature>
<feature type="compositionally biased region" description="Polar residues" evidence="1">
    <location>
        <begin position="1557"/>
        <end position="1566"/>
    </location>
</feature>
<feature type="compositionally biased region" description="Basic and acidic residues" evidence="1">
    <location>
        <begin position="1524"/>
        <end position="1538"/>
    </location>
</feature>
<feature type="compositionally biased region" description="Basic and acidic residues" evidence="1">
    <location>
        <begin position="1164"/>
        <end position="1175"/>
    </location>
</feature>
<feature type="region of interest" description="Disordered" evidence="1">
    <location>
        <begin position="2327"/>
        <end position="2377"/>
    </location>
</feature>
<feature type="region of interest" description="Disordered" evidence="1">
    <location>
        <begin position="1164"/>
        <end position="1185"/>
    </location>
</feature>
<feature type="compositionally biased region" description="Polar residues" evidence="1">
    <location>
        <begin position="1540"/>
        <end position="1550"/>
    </location>
</feature>
<reference evidence="2" key="1">
    <citation type="submission" date="2019-09" db="EMBL/GenBank/DDBJ databases">
        <title>Draft genome information of white flower Hibiscus syriacus.</title>
        <authorList>
            <person name="Kim Y.-M."/>
        </authorList>
    </citation>
    <scope>NUCLEOTIDE SEQUENCE [LARGE SCALE GENOMIC DNA]</scope>
    <source>
        <strain evidence="2">YM2019G1</strain>
    </source>
</reference>
<feature type="region of interest" description="Disordered" evidence="1">
    <location>
        <begin position="1695"/>
        <end position="1724"/>
    </location>
</feature>
<sequence>MGKYDGSNPQMAYCGVGNNFVSVNLNKSYGQQSSKHHYPSHYSGSYGSNRGRTVAGGRGGGGMVVLSRPRSSQKAGPKLSVPPPLNLPSMRKEHERFDSLGTSGMPAGGGISGNGPRPTSSGMGWTKPVTVVLQEKEGWHGNHVNSGVDQSSNIDDGISRGNCGVPVSPSARLCLVGPNISVSASTQGFPPLDKATVLRGEDFPSLKAALPIVSGTEKKHKDGLCQKQKPLARELSNEQRDGSRSSSVIDMRPQLHSGRIAADNGLSENGSEGHGVIGSRLLEQGKKPDDYFPVPLPLVHLNPRSDWADDERDTGQGFTDRGRDHGYSKKEVYWDRAIDMPRAGVLPHRPAHSPLDKWGQHDNETRRTPSSEVSKLDPYGRNRKVPSREGREGNSWRVSSPLRKERIGSHEIASDKNAFGSMSSSGSKEKESKYISSPSRDNARDDIGKRDVGYGNGEKQAWINTTERNVRDHYGNEQYNRYKGDAFYNSSLSKSSSYGGKRFPANDPGLNLGIAKRPLSKNEKPYLEDPFLKDFGATGFDGRNPFASNLVGVIKRKDVHKQTDFLDPVRESFEAELERVQNMQEQERQRIVAEQERALEEARREEEDRLQLAREKEEQQRRIEEEAREAAWRAEQEQLEALQREEEQRIAREEEKHRILMEEERRKQAAKQKLLELEERIAKRQADTCKSGGNISAGADEKNSGMEKERDASKATDVSDWEDAERMVERITTSASSDSSGLNRSFEMTSHPHFSSASEFSDRAKPFNSWRRDVFENGNSSAFTGHETENGNRSPRRDIGGRPFPRKDFYGATPYISSRPYYKLRVPESHMDDFGQPKVLQSLNVSADGDCHGRNTAIESGYHDNLAQNYGDAPRGQHCRGIIYPPNPERFYNNPEVDGLSSFGRSRYSVKQPRVLPPPSVSSMQKTSYRGENVCPGPSTFQENEGQSTHARRSGFGLEGVYDSGRQDDLGQHKILVRQTDNTNNEAQKVEDSQSSLSVSSPPDSPIHLSHDELDVFGDSTVSSVEEGKEAGLSVQGIEPFTVEAGKENVQIASSSISAGEDDEWPIDNKQLQVQEEYDEDEDGYQEEDEVHEEDDGNVDLMQEFNEMHLEDKQSPDMMDNLVLGFNEGVEVSIPNDEFDESSRKEDSAYSISQISVGTVEEKASFDGINSDRKPLQSMDSSFQGSLDNSRIFQETKKPMQDLVIQPTADPKSCEVMDNVDATGSSNGLAEHTLPYSVVTASNSTSGLSGTPNASVPTKDEVPVKLQFGLFSGPTLIPSPVLSLQIGSMPLNLHPEVRVGQSSGQMHTSQRPLFQFGQLRYTSPISQGMLPLAPQSLSFVHPNVSANLSLNQKPGIPFQQSSQDTSVLNLIKTEVSSLLENQSGLPRSWDLSHGNVLKEESSIPARENRENVVTKHGHVGILNIGENTTWSDSSFLSEYQGHQNSVCGDSKPLSSKQSGSDIQTVLTSSQSAPKDKILSGVRGQTYSNRGKKYAFAVKGPRSAFPSSEASRQESTGYQRRARRPRTEFKIKENSDKKQSSRMVSSNQINQVELAEKSSANESSGFSTREGVRKVTLNKSKQRVESEYSTSVLGSYLQINSGNRNGKGLGKESLMRSLNVPHSEESNLKRDIEKDVDPPLESGIVRIFEQPGIEAASDGDDFIEVRSKRQMLNDRREQREKEIKAKSRITKMPRKPLSIPQRSTVSACSHRTASASGEETENVGSDFVTTEGRNLSNNEPATGFVATIVSQPLAPIGTPATKIDAQADIRTHALKSLQTSSLPAASGCGPNLGAGFMFESDHKVLDNVQTSLGLWGNSCTSQQVLTQVQLDDALKPSQVDTCAPFGDHTSPIMDPSMLLKGKSSPAASALNTLFAGEKIQFGAVTSPTVLPSGVRVASHGIGHPGPSRSEIQMSHHVYEAENDCSFFFEKKNSNESCLHLEDCGAEAETAASAVAVAAITNDEIVGKVMSTCTVSASDDRGFGVGCSQQLASQSKAEESLSVSLPADLSVENPPISLWPPLPSPQNSSQMISHIPGGHPSQVPFYEMNPMIGGPIFAFGPHEESSSSQLQPQKSSSPASGPLGTWHQCPSGVDSFYGPATGFTGHFIPRPGGIPGIQGSPHMFVYNHFAPVGQFGLSFMGATYIPSGEQPDWKNKPASSAIGEGDVNNLNMASSQHNSSNMPAQIQHLAPGHGSPLLPMASPLAMFDVSPFQAVPSSFPLQQQAVVLPSGFRHVPPVDKSLASDRFLETQTSASDANLKFPVTTEATFTQLPDELGLVEASSSTIATTSAQHVPKSLSLTEVADTGNTDGQNGGGIKSNCQTTISAVKSPSSQRKNISPSQNYCNSSGYGHQRGSGVSPKNGSGEWSHRRMGFQGRNQSVVGDKYGKVKQIYVAKQTSKGTST</sequence>